<protein>
    <submittedName>
        <fullName evidence="1">Uncharacterized protein</fullName>
    </submittedName>
</protein>
<sequence>MPDSNKGGRKPRVTDEDLLNVFRESDEPVLSTAEVAEQVPIKRRGTLNRLQTLKEDGYLESKQIGGRNTVWWLTE</sequence>
<dbReference type="AlphaFoldDB" id="A0ABD5TTE6"/>
<accession>A0ABD5TTE6</accession>
<keyword evidence="2" id="KW-1185">Reference proteome</keyword>
<dbReference type="Proteomes" id="UP001596408">
    <property type="component" value="Unassembled WGS sequence"/>
</dbReference>
<reference evidence="1 2" key="1">
    <citation type="journal article" date="2019" name="Int. J. Syst. Evol. Microbiol.">
        <title>The Global Catalogue of Microorganisms (GCM) 10K type strain sequencing project: providing services to taxonomists for standard genome sequencing and annotation.</title>
        <authorList>
            <consortium name="The Broad Institute Genomics Platform"/>
            <consortium name="The Broad Institute Genome Sequencing Center for Infectious Disease"/>
            <person name="Wu L."/>
            <person name="Ma J."/>
        </authorList>
    </citation>
    <scope>NUCLEOTIDE SEQUENCE [LARGE SCALE GENOMIC DNA]</scope>
    <source>
        <strain evidence="1 2">YIM 94188</strain>
    </source>
</reference>
<dbReference type="InterPro" id="IPR036388">
    <property type="entry name" value="WH-like_DNA-bd_sf"/>
</dbReference>
<name>A0ABD5TTE6_9EURY</name>
<evidence type="ECO:0000313" key="2">
    <source>
        <dbReference type="Proteomes" id="UP001596408"/>
    </source>
</evidence>
<dbReference type="RefSeq" id="WP_379691885.1">
    <property type="nucleotide sequence ID" value="NZ_JBHSXH010000002.1"/>
</dbReference>
<proteinExistence type="predicted"/>
<dbReference type="Gene3D" id="1.10.10.10">
    <property type="entry name" value="Winged helix-like DNA-binding domain superfamily/Winged helix DNA-binding domain"/>
    <property type="match status" value="1"/>
</dbReference>
<dbReference type="InterPro" id="IPR036390">
    <property type="entry name" value="WH_DNA-bd_sf"/>
</dbReference>
<dbReference type="EMBL" id="JBHSXH010000002">
    <property type="protein sequence ID" value="MFC6823454.1"/>
    <property type="molecule type" value="Genomic_DNA"/>
</dbReference>
<organism evidence="1 2">
    <name type="scientific">Halopelagius fulvigenes</name>
    <dbReference type="NCBI Taxonomy" id="1198324"/>
    <lineage>
        <taxon>Archaea</taxon>
        <taxon>Methanobacteriati</taxon>
        <taxon>Methanobacteriota</taxon>
        <taxon>Stenosarchaea group</taxon>
        <taxon>Halobacteria</taxon>
        <taxon>Halobacteriales</taxon>
        <taxon>Haloferacaceae</taxon>
    </lineage>
</organism>
<dbReference type="SUPFAM" id="SSF46785">
    <property type="entry name" value="Winged helix' DNA-binding domain"/>
    <property type="match status" value="1"/>
</dbReference>
<gene>
    <name evidence="1" type="ORF">ACFQEV_00320</name>
</gene>
<comment type="caution">
    <text evidence="1">The sequence shown here is derived from an EMBL/GenBank/DDBJ whole genome shotgun (WGS) entry which is preliminary data.</text>
</comment>
<evidence type="ECO:0000313" key="1">
    <source>
        <dbReference type="EMBL" id="MFC6823454.1"/>
    </source>
</evidence>